<feature type="compositionally biased region" description="Basic residues" evidence="1">
    <location>
        <begin position="443"/>
        <end position="456"/>
    </location>
</feature>
<organism evidence="2 3">
    <name type="scientific">Lineolata rhizophorae</name>
    <dbReference type="NCBI Taxonomy" id="578093"/>
    <lineage>
        <taxon>Eukaryota</taxon>
        <taxon>Fungi</taxon>
        <taxon>Dikarya</taxon>
        <taxon>Ascomycota</taxon>
        <taxon>Pezizomycotina</taxon>
        <taxon>Dothideomycetes</taxon>
        <taxon>Dothideomycetes incertae sedis</taxon>
        <taxon>Lineolatales</taxon>
        <taxon>Lineolataceae</taxon>
        <taxon>Lineolata</taxon>
    </lineage>
</organism>
<feature type="compositionally biased region" description="Low complexity" evidence="1">
    <location>
        <begin position="372"/>
        <end position="402"/>
    </location>
</feature>
<feature type="compositionally biased region" description="Basic and acidic residues" evidence="1">
    <location>
        <begin position="465"/>
        <end position="475"/>
    </location>
</feature>
<feature type="compositionally biased region" description="Basic and acidic residues" evidence="1">
    <location>
        <begin position="539"/>
        <end position="552"/>
    </location>
</feature>
<sequence length="618" mass="64738">MSSFQSAELFPIWDLGRSAACRAACPIKPARGAFCVLKGISPPADALPAPGLAPSLSAWSPPPQFPSTRPSAGDQGAAPRISGARLFRTRTLPLLAVHGGSGYERLDALHHQGPTAAAVLPWTTVGAANPRWEALRGDAREHPFAVTRLLVEYGNVLAGRLVAGYWEAGMWAAVEGEQESGGGHGGGAAATTRGLDPEVDDGWDGVPAEAYDQAYALFTTSPTWQAWAAVVHRLCRSLGVTPTTPKPELDTWDLEADLEKLNGVLALARKRRAGRAAQPAKQRPKQQQQNQPQKSKGRHRGKNKGTAQPASAAAWPKAPAGRPPAPDKQPAYEPDTANPPAPELAFPPTLPDLAEWAEQAGERARDQRAQKPSAAAATAPAEAPASTRTPPGPAAAPTAAPTTDDRSDAGRALQRQLVDRTRGLNARGPQQQQAPTAAPAPHARTRTRTQRLPPHRRVLEATSEADVRGQAEATRRGIPAQTGAGLQTAGREAGAAPAGGEEEVGAWRAFAEGEAARAEQEQEAAARGPGRRGGGGAREAGDGGREEGGRDGDGDEDDGDEDDGDEDDGDDELVFTGREPRPASDWDTSWFEKTFGGGASAAAAPGGGRKGKGRHEFW</sequence>
<feature type="compositionally biased region" description="Basic residues" evidence="1">
    <location>
        <begin position="609"/>
        <end position="618"/>
    </location>
</feature>
<protein>
    <submittedName>
        <fullName evidence="2">Uncharacterized protein</fullName>
    </submittedName>
</protein>
<feature type="compositionally biased region" description="Low complexity" evidence="1">
    <location>
        <begin position="489"/>
        <end position="499"/>
    </location>
</feature>
<evidence type="ECO:0000313" key="3">
    <source>
        <dbReference type="Proteomes" id="UP000799766"/>
    </source>
</evidence>
<dbReference type="AlphaFoldDB" id="A0A6A6PCV2"/>
<gene>
    <name evidence="2" type="ORF">BDY21DRAFT_388812</name>
</gene>
<feature type="compositionally biased region" description="Low complexity" evidence="1">
    <location>
        <begin position="429"/>
        <end position="442"/>
    </location>
</feature>
<keyword evidence="3" id="KW-1185">Reference proteome</keyword>
<evidence type="ECO:0000313" key="2">
    <source>
        <dbReference type="EMBL" id="KAF2461786.1"/>
    </source>
</evidence>
<name>A0A6A6PCV2_9PEZI</name>
<feature type="region of interest" description="Disordered" evidence="1">
    <location>
        <begin position="270"/>
        <end position="618"/>
    </location>
</feature>
<accession>A0A6A6PCV2</accession>
<evidence type="ECO:0000256" key="1">
    <source>
        <dbReference type="SAM" id="MobiDB-lite"/>
    </source>
</evidence>
<feature type="region of interest" description="Disordered" evidence="1">
    <location>
        <begin position="58"/>
        <end position="78"/>
    </location>
</feature>
<dbReference type="Proteomes" id="UP000799766">
    <property type="component" value="Unassembled WGS sequence"/>
</dbReference>
<dbReference type="EMBL" id="MU001670">
    <property type="protein sequence ID" value="KAF2461786.1"/>
    <property type="molecule type" value="Genomic_DNA"/>
</dbReference>
<feature type="compositionally biased region" description="Basic and acidic residues" evidence="1">
    <location>
        <begin position="360"/>
        <end position="369"/>
    </location>
</feature>
<feature type="compositionally biased region" description="Low complexity" evidence="1">
    <location>
        <begin position="307"/>
        <end position="320"/>
    </location>
</feature>
<proteinExistence type="predicted"/>
<feature type="compositionally biased region" description="Acidic residues" evidence="1">
    <location>
        <begin position="553"/>
        <end position="573"/>
    </location>
</feature>
<reference evidence="2" key="1">
    <citation type="journal article" date="2020" name="Stud. Mycol.">
        <title>101 Dothideomycetes genomes: a test case for predicting lifestyles and emergence of pathogens.</title>
        <authorList>
            <person name="Haridas S."/>
            <person name="Albert R."/>
            <person name="Binder M."/>
            <person name="Bloem J."/>
            <person name="Labutti K."/>
            <person name="Salamov A."/>
            <person name="Andreopoulos B."/>
            <person name="Baker S."/>
            <person name="Barry K."/>
            <person name="Bills G."/>
            <person name="Bluhm B."/>
            <person name="Cannon C."/>
            <person name="Castanera R."/>
            <person name="Culley D."/>
            <person name="Daum C."/>
            <person name="Ezra D."/>
            <person name="Gonzalez J."/>
            <person name="Henrissat B."/>
            <person name="Kuo A."/>
            <person name="Liang C."/>
            <person name="Lipzen A."/>
            <person name="Lutzoni F."/>
            <person name="Magnuson J."/>
            <person name="Mondo S."/>
            <person name="Nolan M."/>
            <person name="Ohm R."/>
            <person name="Pangilinan J."/>
            <person name="Park H.-J."/>
            <person name="Ramirez L."/>
            <person name="Alfaro M."/>
            <person name="Sun H."/>
            <person name="Tritt A."/>
            <person name="Yoshinaga Y."/>
            <person name="Zwiers L.-H."/>
            <person name="Turgeon B."/>
            <person name="Goodwin S."/>
            <person name="Spatafora J."/>
            <person name="Crous P."/>
            <person name="Grigoriev I."/>
        </authorList>
    </citation>
    <scope>NUCLEOTIDE SEQUENCE</scope>
    <source>
        <strain evidence="2">ATCC 16933</strain>
    </source>
</reference>
<feature type="compositionally biased region" description="Low complexity" evidence="1">
    <location>
        <begin position="275"/>
        <end position="294"/>
    </location>
</feature>